<keyword evidence="5" id="KW-1185">Reference proteome</keyword>
<dbReference type="SUPFAM" id="SSF55811">
    <property type="entry name" value="Nudix"/>
    <property type="match status" value="1"/>
</dbReference>
<dbReference type="Pfam" id="PF00293">
    <property type="entry name" value="NUDIX"/>
    <property type="match status" value="1"/>
</dbReference>
<feature type="region of interest" description="Disordered" evidence="2">
    <location>
        <begin position="1"/>
        <end position="24"/>
    </location>
</feature>
<dbReference type="PROSITE" id="PS00893">
    <property type="entry name" value="NUDIX_BOX"/>
    <property type="match status" value="1"/>
</dbReference>
<evidence type="ECO:0000256" key="2">
    <source>
        <dbReference type="SAM" id="MobiDB-lite"/>
    </source>
</evidence>
<dbReference type="PANTHER" id="PTHR21340">
    <property type="entry name" value="DIADENOSINE 5,5-P1,P4-TETRAPHOSPHATE PYROPHOSPHOHYDROLASE MUTT"/>
    <property type="match status" value="1"/>
</dbReference>
<dbReference type="Gene3D" id="3.90.79.10">
    <property type="entry name" value="Nucleoside Triphosphate Pyrophosphohydrolase"/>
    <property type="match status" value="1"/>
</dbReference>
<evidence type="ECO:0000313" key="4">
    <source>
        <dbReference type="EMBL" id="KAF7374989.1"/>
    </source>
</evidence>
<dbReference type="PANTHER" id="PTHR21340:SF0">
    <property type="entry name" value="BIS(5'-NUCLEOSYL)-TETRAPHOSPHATASE [ASYMMETRICAL]"/>
    <property type="match status" value="1"/>
</dbReference>
<protein>
    <submittedName>
        <fullName evidence="4">Nudix hydrolase domain-containing protein</fullName>
    </submittedName>
</protein>
<organism evidence="4 5">
    <name type="scientific">Mycena sanguinolenta</name>
    <dbReference type="NCBI Taxonomy" id="230812"/>
    <lineage>
        <taxon>Eukaryota</taxon>
        <taxon>Fungi</taxon>
        <taxon>Dikarya</taxon>
        <taxon>Basidiomycota</taxon>
        <taxon>Agaricomycotina</taxon>
        <taxon>Agaricomycetes</taxon>
        <taxon>Agaricomycetidae</taxon>
        <taxon>Agaricales</taxon>
        <taxon>Marasmiineae</taxon>
        <taxon>Mycenaceae</taxon>
        <taxon>Mycena</taxon>
    </lineage>
</organism>
<dbReference type="InterPro" id="IPR015797">
    <property type="entry name" value="NUDIX_hydrolase-like_dom_sf"/>
</dbReference>
<evidence type="ECO:0000259" key="3">
    <source>
        <dbReference type="Pfam" id="PF00293"/>
    </source>
</evidence>
<dbReference type="GO" id="GO:0004081">
    <property type="term" value="F:bis(5'-nucleosyl)-tetraphosphatase (asymmetrical) activity"/>
    <property type="evidence" value="ECO:0007669"/>
    <property type="project" value="TreeGrafter"/>
</dbReference>
<dbReference type="InterPro" id="IPR020084">
    <property type="entry name" value="NUDIX_hydrolase_CS"/>
</dbReference>
<dbReference type="AlphaFoldDB" id="A0A8H6ZCX1"/>
<name>A0A8H6ZCX1_9AGAR</name>
<evidence type="ECO:0000256" key="1">
    <source>
        <dbReference type="ARBA" id="ARBA00022801"/>
    </source>
</evidence>
<proteinExistence type="predicted"/>
<dbReference type="GO" id="GO:0006167">
    <property type="term" value="P:AMP biosynthetic process"/>
    <property type="evidence" value="ECO:0007669"/>
    <property type="project" value="TreeGrafter"/>
</dbReference>
<dbReference type="InterPro" id="IPR000086">
    <property type="entry name" value="NUDIX_hydrolase_dom"/>
</dbReference>
<dbReference type="EMBL" id="JACAZH010000002">
    <property type="protein sequence ID" value="KAF7374989.1"/>
    <property type="molecule type" value="Genomic_DNA"/>
</dbReference>
<dbReference type="Proteomes" id="UP000623467">
    <property type="component" value="Unassembled WGS sequence"/>
</dbReference>
<evidence type="ECO:0000313" key="5">
    <source>
        <dbReference type="Proteomes" id="UP000623467"/>
    </source>
</evidence>
<sequence length="207" mass="22004">MASPLPSTTPAPLPAPMLEPTPAPLRSTGYPTTLFFSEDFVVSAGCVLFRRNPTATTSNANTGERGRLEICVLHDLKTDEYVLPKGRKDVGESIAEAAVRETFEETGYPCALLPLRMPTRAPAPGVNTPDAVSVQDGISEPLAVAVRDMRSGGQGIKVVWWFVARATGYGSGGSGWREGARHADRVGVLRRGVAPGGGRMCVWKANV</sequence>
<feature type="domain" description="Nudix hydrolase" evidence="3">
    <location>
        <begin position="73"/>
        <end position="117"/>
    </location>
</feature>
<gene>
    <name evidence="4" type="ORF">MSAN_00385000</name>
</gene>
<keyword evidence="1 4" id="KW-0378">Hydrolase</keyword>
<dbReference type="GO" id="GO:0006754">
    <property type="term" value="P:ATP biosynthetic process"/>
    <property type="evidence" value="ECO:0007669"/>
    <property type="project" value="TreeGrafter"/>
</dbReference>
<comment type="caution">
    <text evidence="4">The sequence shown here is derived from an EMBL/GenBank/DDBJ whole genome shotgun (WGS) entry which is preliminary data.</text>
</comment>
<dbReference type="InterPro" id="IPR051325">
    <property type="entry name" value="Nudix_hydrolase_domain"/>
</dbReference>
<dbReference type="OrthoDB" id="10259236at2759"/>
<reference evidence="4" key="1">
    <citation type="submission" date="2020-05" db="EMBL/GenBank/DDBJ databases">
        <title>Mycena genomes resolve the evolution of fungal bioluminescence.</title>
        <authorList>
            <person name="Tsai I.J."/>
        </authorList>
    </citation>
    <scope>NUCLEOTIDE SEQUENCE</scope>
    <source>
        <strain evidence="4">160909Yilan</strain>
    </source>
</reference>
<accession>A0A8H6ZCX1</accession>
<feature type="compositionally biased region" description="Pro residues" evidence="2">
    <location>
        <begin position="7"/>
        <end position="23"/>
    </location>
</feature>